<accession>A0A6A4S466</accession>
<comment type="caution">
    <text evidence="2">The sequence shown here is derived from an EMBL/GenBank/DDBJ whole genome shotgun (WGS) entry which is preliminary data.</text>
</comment>
<protein>
    <submittedName>
        <fullName evidence="2">Uncharacterized protein</fullName>
    </submittedName>
</protein>
<reference evidence="2 3" key="1">
    <citation type="submission" date="2019-06" db="EMBL/GenBank/DDBJ databases">
        <title>Draft genomes of female and male turbot (Scophthalmus maximus).</title>
        <authorList>
            <person name="Xu H."/>
            <person name="Xu X.-W."/>
            <person name="Shao C."/>
            <person name="Chen S."/>
        </authorList>
    </citation>
    <scope>NUCLEOTIDE SEQUENCE [LARGE SCALE GENOMIC DNA]</scope>
    <source>
        <strain evidence="2">Ysfricsl-2016a</strain>
        <tissue evidence="2">Blood</tissue>
    </source>
</reference>
<evidence type="ECO:0000313" key="2">
    <source>
        <dbReference type="EMBL" id="KAF0030006.1"/>
    </source>
</evidence>
<gene>
    <name evidence="2" type="ORF">F2P81_016737</name>
</gene>
<feature type="region of interest" description="Disordered" evidence="1">
    <location>
        <begin position="1"/>
        <end position="20"/>
    </location>
</feature>
<name>A0A6A4S466_SCOMX</name>
<dbReference type="EMBL" id="VEVO01000015">
    <property type="protein sequence ID" value="KAF0030006.1"/>
    <property type="molecule type" value="Genomic_DNA"/>
</dbReference>
<proteinExistence type="predicted"/>
<sequence>MGHKKKKGKKERKDKRKDKRWRVVLRPSGVESDEKLLFEPKADPYMERWSCFLSYPLSCFPPEVLQETTSGFGQTERERGSNETLEDSLQDLVHVPVMVFRHRKLLNLKLPDEFWVLTLFGGESYDEWEAAAVLCEVFLLELSTTEGCTTSIIKPRRTSAVTTANRTPPAVSMVTVALDCYCSNSTTGSSEERRQMTTDVRLPGNELREHPELLLSYSSGSTCHYSV</sequence>
<dbReference type="AlphaFoldDB" id="A0A6A4S466"/>
<evidence type="ECO:0000313" key="3">
    <source>
        <dbReference type="Proteomes" id="UP000438429"/>
    </source>
</evidence>
<dbReference type="Proteomes" id="UP000438429">
    <property type="component" value="Unassembled WGS sequence"/>
</dbReference>
<organism evidence="2 3">
    <name type="scientific">Scophthalmus maximus</name>
    <name type="common">Turbot</name>
    <name type="synonym">Psetta maxima</name>
    <dbReference type="NCBI Taxonomy" id="52904"/>
    <lineage>
        <taxon>Eukaryota</taxon>
        <taxon>Metazoa</taxon>
        <taxon>Chordata</taxon>
        <taxon>Craniata</taxon>
        <taxon>Vertebrata</taxon>
        <taxon>Euteleostomi</taxon>
        <taxon>Actinopterygii</taxon>
        <taxon>Neopterygii</taxon>
        <taxon>Teleostei</taxon>
        <taxon>Neoteleostei</taxon>
        <taxon>Acanthomorphata</taxon>
        <taxon>Carangaria</taxon>
        <taxon>Pleuronectiformes</taxon>
        <taxon>Pleuronectoidei</taxon>
        <taxon>Scophthalmidae</taxon>
        <taxon>Scophthalmus</taxon>
    </lineage>
</organism>
<evidence type="ECO:0000256" key="1">
    <source>
        <dbReference type="SAM" id="MobiDB-lite"/>
    </source>
</evidence>